<comment type="caution">
    <text evidence="1">The sequence shown here is derived from an EMBL/GenBank/DDBJ whole genome shotgun (WGS) entry which is preliminary data.</text>
</comment>
<name>A0A3S2WMV2_9BURK</name>
<dbReference type="Gene3D" id="3.10.450.50">
    <property type="match status" value="1"/>
</dbReference>
<protein>
    <recommendedName>
        <fullName evidence="3">Nuclear transport factor 2 family protein</fullName>
    </recommendedName>
</protein>
<sequence>MTQGDEGLPTDPGLRRVGLYWALMQARDWAGAEALLHPSAACRWRATRERFDGAAAIVGVNAAYPEGWTIHLLALHRLGPDEALSVVRVDHDGRSFWAHSHVRFEGEWIAQLDEYWADAQAAPAWREGLDGRTLTPADARPGMPLDPALWT</sequence>
<dbReference type="EMBL" id="SACM01000004">
    <property type="protein sequence ID" value="RVT83572.1"/>
    <property type="molecule type" value="Genomic_DNA"/>
</dbReference>
<dbReference type="SUPFAM" id="SSF54427">
    <property type="entry name" value="NTF2-like"/>
    <property type="match status" value="1"/>
</dbReference>
<keyword evidence="2" id="KW-1185">Reference proteome</keyword>
<reference evidence="1 2" key="1">
    <citation type="submission" date="2019-01" db="EMBL/GenBank/DDBJ databases">
        <authorList>
            <person name="Chen W.-M."/>
        </authorList>
    </citation>
    <scope>NUCLEOTIDE SEQUENCE [LARGE SCALE GENOMIC DNA]</scope>
    <source>
        <strain evidence="1 2">CCP-18</strain>
    </source>
</reference>
<organism evidence="1 2">
    <name type="scientific">Inhella crocodyli</name>
    <dbReference type="NCBI Taxonomy" id="2499851"/>
    <lineage>
        <taxon>Bacteria</taxon>
        <taxon>Pseudomonadati</taxon>
        <taxon>Pseudomonadota</taxon>
        <taxon>Betaproteobacteria</taxon>
        <taxon>Burkholderiales</taxon>
        <taxon>Sphaerotilaceae</taxon>
        <taxon>Inhella</taxon>
    </lineage>
</organism>
<dbReference type="RefSeq" id="WP_127683536.1">
    <property type="nucleotide sequence ID" value="NZ_SACM01000004.1"/>
</dbReference>
<accession>A0A3S2WMV2</accession>
<evidence type="ECO:0000313" key="1">
    <source>
        <dbReference type="EMBL" id="RVT83572.1"/>
    </source>
</evidence>
<dbReference type="Proteomes" id="UP000288587">
    <property type="component" value="Unassembled WGS sequence"/>
</dbReference>
<proteinExistence type="predicted"/>
<dbReference type="InterPro" id="IPR032710">
    <property type="entry name" value="NTF2-like_dom_sf"/>
</dbReference>
<gene>
    <name evidence="1" type="ORF">EOD73_13400</name>
</gene>
<evidence type="ECO:0008006" key="3">
    <source>
        <dbReference type="Google" id="ProtNLM"/>
    </source>
</evidence>
<dbReference type="AlphaFoldDB" id="A0A3S2WMV2"/>
<evidence type="ECO:0000313" key="2">
    <source>
        <dbReference type="Proteomes" id="UP000288587"/>
    </source>
</evidence>
<dbReference type="OrthoDB" id="117872at2"/>